<evidence type="ECO:0000259" key="1">
    <source>
        <dbReference type="SMART" id="SM00849"/>
    </source>
</evidence>
<feature type="domain" description="Metallo-beta-lactamase" evidence="1">
    <location>
        <begin position="80"/>
        <end position="243"/>
    </location>
</feature>
<dbReference type="PANTHER" id="PTHR36839">
    <property type="entry name" value="METALLO-BETA-LACTAMASE FAMILY PROTEIN (AFU_ORTHOLOGUE AFUA_5G12770)"/>
    <property type="match status" value="1"/>
</dbReference>
<dbReference type="InterPro" id="IPR036866">
    <property type="entry name" value="RibonucZ/Hydroxyglut_hydro"/>
</dbReference>
<dbReference type="Proteomes" id="UP001447188">
    <property type="component" value="Unassembled WGS sequence"/>
</dbReference>
<dbReference type="EMBL" id="JBBBZM010000052">
    <property type="protein sequence ID" value="KAL0636321.1"/>
    <property type="molecule type" value="Genomic_DNA"/>
</dbReference>
<dbReference type="SMART" id="SM00849">
    <property type="entry name" value="Lactamase_B"/>
    <property type="match status" value="1"/>
</dbReference>
<name>A0ABR3GK64_9PEZI</name>
<protein>
    <recommendedName>
        <fullName evidence="1">Metallo-beta-lactamase domain-containing protein</fullName>
    </recommendedName>
</protein>
<reference evidence="2 3" key="1">
    <citation type="submission" date="2024-02" db="EMBL/GenBank/DDBJ databases">
        <title>Discinaceae phylogenomics.</title>
        <authorList>
            <person name="Dirks A.C."/>
            <person name="James T.Y."/>
        </authorList>
    </citation>
    <scope>NUCLEOTIDE SEQUENCE [LARGE SCALE GENOMIC DNA]</scope>
    <source>
        <strain evidence="2 3">ACD0624</strain>
    </source>
</reference>
<keyword evidence="3" id="KW-1185">Reference proteome</keyword>
<proteinExistence type="predicted"/>
<dbReference type="SUPFAM" id="SSF56281">
    <property type="entry name" value="Metallo-hydrolase/oxidoreductase"/>
    <property type="match status" value="1"/>
</dbReference>
<dbReference type="Gene3D" id="3.60.15.10">
    <property type="entry name" value="Ribonuclease Z/Hydroxyacylglutathione hydrolase-like"/>
    <property type="match status" value="1"/>
</dbReference>
<sequence>MADEELLICTACGTQFDIADPTKLQDCRICDDPRQFVPPSGQSFTTLAKLRSEDYVNKTARDSENDKALSIWTEPKFGIGQRAVLLQTEHGNVLWDLIAYLDQATIDLINSLGGLKAIVISHPHYYTTHLVWAKVFNCPVYLATEDKSWLCREANGLTAGKRIFIESDSQEIVPGVTAVKVGGHFPGSLVLHWENMLFIADSLVTVPSALYHVDRPKGTTSYSFMWSIPNMIPLPPADIVKIWKSLRPYSFTSTHGAFHGVDVRDPKLKGRVLESAKIAIAAMGYAENEIFAEEWQ</sequence>
<comment type="caution">
    <text evidence="2">The sequence shown here is derived from an EMBL/GenBank/DDBJ whole genome shotgun (WGS) entry which is preliminary data.</text>
</comment>
<gene>
    <name evidence="2" type="ORF">Q9L58_004668</name>
</gene>
<dbReference type="PANTHER" id="PTHR36839:SF1">
    <property type="entry name" value="METALLO-BETA-LACTAMASE FAMILY PROTEIN (AFU_ORTHOLOGUE AFUA_5G12770)"/>
    <property type="match status" value="1"/>
</dbReference>
<accession>A0ABR3GK64</accession>
<evidence type="ECO:0000313" key="3">
    <source>
        <dbReference type="Proteomes" id="UP001447188"/>
    </source>
</evidence>
<evidence type="ECO:0000313" key="2">
    <source>
        <dbReference type="EMBL" id="KAL0636321.1"/>
    </source>
</evidence>
<dbReference type="InterPro" id="IPR001279">
    <property type="entry name" value="Metallo-B-lactamas"/>
</dbReference>
<organism evidence="2 3">
    <name type="scientific">Discina gigas</name>
    <dbReference type="NCBI Taxonomy" id="1032678"/>
    <lineage>
        <taxon>Eukaryota</taxon>
        <taxon>Fungi</taxon>
        <taxon>Dikarya</taxon>
        <taxon>Ascomycota</taxon>
        <taxon>Pezizomycotina</taxon>
        <taxon>Pezizomycetes</taxon>
        <taxon>Pezizales</taxon>
        <taxon>Discinaceae</taxon>
        <taxon>Discina</taxon>
    </lineage>
</organism>